<evidence type="ECO:0000259" key="4">
    <source>
        <dbReference type="Pfam" id="PF01551"/>
    </source>
</evidence>
<dbReference type="GO" id="GO:0004222">
    <property type="term" value="F:metalloendopeptidase activity"/>
    <property type="evidence" value="ECO:0007669"/>
    <property type="project" value="TreeGrafter"/>
</dbReference>
<dbReference type="CDD" id="cd12797">
    <property type="entry name" value="M23_peptidase"/>
    <property type="match status" value="1"/>
</dbReference>
<evidence type="ECO:0000256" key="3">
    <source>
        <dbReference type="SAM" id="SignalP"/>
    </source>
</evidence>
<dbReference type="SUPFAM" id="SSF51261">
    <property type="entry name" value="Duplicated hybrid motif"/>
    <property type="match status" value="1"/>
</dbReference>
<keyword evidence="2" id="KW-0175">Coiled coil</keyword>
<evidence type="ECO:0000256" key="2">
    <source>
        <dbReference type="SAM" id="Coils"/>
    </source>
</evidence>
<sequence length="406" mass="46360">MLANKKIISILLAFSLAFNAYASSKIDENKNRITEINKELNSNKKKIITNSNKISSAKKDEKKVETEIRVLNDKIYSLQKEYNSLERKYIALEKSIGRNEAEIRSSIKKIENSNDIIEEREEQYANRVKLLDQLRRSRLIKKTNLFETVFETKKKYDAKKLLELQEVNINSIKYYKKTVEESKHNVEKIKERNLNEAVNIKRARLELAKKKTELNNFKKQKDKKVSELKNLQRTLGQQNKKIQDKTSQLIREKNKLEAQISRIIAEENRKKLDKNQKPIVVIKGTGILAMPIKGPVVVTFNQEKVEGLKSNGIEIRGRLGQDVKAADTGTVIHSGNLGSLGGIVIINHSGIITVYGNLATRRVKKGQNVKKGEVIGTLGRDSSTKETNLYFETRSGVNLVDPLKYL</sequence>
<dbReference type="Pfam" id="PF01551">
    <property type="entry name" value="Peptidase_M23"/>
    <property type="match status" value="1"/>
</dbReference>
<evidence type="ECO:0000313" key="6">
    <source>
        <dbReference type="Proteomes" id="UP000419017"/>
    </source>
</evidence>
<reference evidence="5 6" key="1">
    <citation type="submission" date="2019-10" db="EMBL/GenBank/DDBJ databases">
        <authorList>
            <person name="Blom J."/>
        </authorList>
    </citation>
    <scope>NUCLEOTIDE SEQUENCE [LARGE SCALE GENOMIC DNA]</scope>
    <source>
        <strain evidence="5 6">ES3154-GLU</strain>
    </source>
</reference>
<dbReference type="Proteomes" id="UP000419017">
    <property type="component" value="Unassembled WGS sequence"/>
</dbReference>
<protein>
    <submittedName>
        <fullName evidence="5">Murein hydrolase activator EnvC</fullName>
    </submittedName>
</protein>
<keyword evidence="5" id="KW-0378">Hydrolase</keyword>
<feature type="signal peptide" evidence="3">
    <location>
        <begin position="1"/>
        <end position="22"/>
    </location>
</feature>
<dbReference type="EMBL" id="CABWIB010000001">
    <property type="protein sequence ID" value="VWL84761.1"/>
    <property type="molecule type" value="Genomic_DNA"/>
</dbReference>
<name>A0A6I8M601_9FUSO</name>
<dbReference type="InterPro" id="IPR016047">
    <property type="entry name" value="M23ase_b-sheet_dom"/>
</dbReference>
<feature type="domain" description="M23ase beta-sheet core" evidence="4">
    <location>
        <begin position="310"/>
        <end position="402"/>
    </location>
</feature>
<dbReference type="AlphaFoldDB" id="A0A6I8M601"/>
<proteinExistence type="predicted"/>
<dbReference type="RefSeq" id="WP_156682818.1">
    <property type="nucleotide sequence ID" value="NZ_CABWIB010000001.1"/>
</dbReference>
<dbReference type="Gene3D" id="1.20.5.340">
    <property type="match status" value="1"/>
</dbReference>
<accession>A0A6I8M601</accession>
<dbReference type="InterPro" id="IPR050570">
    <property type="entry name" value="Cell_wall_metabolism_enzyme"/>
</dbReference>
<evidence type="ECO:0000313" key="5">
    <source>
        <dbReference type="EMBL" id="VWL84761.1"/>
    </source>
</evidence>
<keyword evidence="1 3" id="KW-0732">Signal</keyword>
<dbReference type="PANTHER" id="PTHR21666">
    <property type="entry name" value="PEPTIDASE-RELATED"/>
    <property type="match status" value="1"/>
</dbReference>
<gene>
    <name evidence="5" type="ORF">OMES3154_00009</name>
</gene>
<keyword evidence="6" id="KW-1185">Reference proteome</keyword>
<feature type="coiled-coil region" evidence="2">
    <location>
        <begin position="26"/>
        <end position="127"/>
    </location>
</feature>
<dbReference type="Gene3D" id="2.70.70.10">
    <property type="entry name" value="Glucose Permease (Domain IIA)"/>
    <property type="match status" value="1"/>
</dbReference>
<organism evidence="5 6">
    <name type="scientific">Oceanivirga miroungae</name>
    <dbReference type="NCBI Taxonomy" id="1130046"/>
    <lineage>
        <taxon>Bacteria</taxon>
        <taxon>Fusobacteriati</taxon>
        <taxon>Fusobacteriota</taxon>
        <taxon>Fusobacteriia</taxon>
        <taxon>Fusobacteriales</taxon>
        <taxon>Leptotrichiaceae</taxon>
        <taxon>Oceanivirga</taxon>
    </lineage>
</organism>
<feature type="chain" id="PRO_5026308713" evidence="3">
    <location>
        <begin position="23"/>
        <end position="406"/>
    </location>
</feature>
<feature type="coiled-coil region" evidence="2">
    <location>
        <begin position="172"/>
        <end position="266"/>
    </location>
</feature>
<dbReference type="InterPro" id="IPR011055">
    <property type="entry name" value="Dup_hybrid_motif"/>
</dbReference>
<evidence type="ECO:0000256" key="1">
    <source>
        <dbReference type="ARBA" id="ARBA00022729"/>
    </source>
</evidence>
<dbReference type="PANTHER" id="PTHR21666:SF289">
    <property type="entry name" value="L-ALA--D-GLU ENDOPEPTIDASE"/>
    <property type="match status" value="1"/>
</dbReference>